<dbReference type="Proteomes" id="UP000183002">
    <property type="component" value="Unassembled WGS sequence"/>
</dbReference>
<reference evidence="1 2" key="1">
    <citation type="submission" date="2016-10" db="EMBL/GenBank/DDBJ databases">
        <authorList>
            <person name="de Groot N.N."/>
        </authorList>
    </citation>
    <scope>NUCLEOTIDE SEQUENCE [LARGE SCALE GENOMIC DNA]</scope>
    <source>
        <strain evidence="1 2">CGMCC 1.10836</strain>
    </source>
</reference>
<evidence type="ECO:0000313" key="2">
    <source>
        <dbReference type="Proteomes" id="UP000183002"/>
    </source>
</evidence>
<dbReference type="RefSeq" id="WP_197086088.1">
    <property type="nucleotide sequence ID" value="NZ_LGHU01000118.1"/>
</dbReference>
<dbReference type="GO" id="GO:0032259">
    <property type="term" value="P:methylation"/>
    <property type="evidence" value="ECO:0007669"/>
    <property type="project" value="UniProtKB-KW"/>
</dbReference>
<accession>A0A1H8N2L7</accession>
<dbReference type="CDD" id="cd02440">
    <property type="entry name" value="AdoMet_MTases"/>
    <property type="match status" value="1"/>
</dbReference>
<dbReference type="Gene3D" id="3.40.50.150">
    <property type="entry name" value="Vaccinia Virus protein VP39"/>
    <property type="match status" value="1"/>
</dbReference>
<organism evidence="1 2">
    <name type="scientific">Pseudorhodobacter antarcticus</name>
    <dbReference type="NCBI Taxonomy" id="1077947"/>
    <lineage>
        <taxon>Bacteria</taxon>
        <taxon>Pseudomonadati</taxon>
        <taxon>Pseudomonadota</taxon>
        <taxon>Alphaproteobacteria</taxon>
        <taxon>Rhodobacterales</taxon>
        <taxon>Paracoccaceae</taxon>
        <taxon>Pseudorhodobacter</taxon>
    </lineage>
</organism>
<dbReference type="SUPFAM" id="SSF53335">
    <property type="entry name" value="S-adenosyl-L-methionine-dependent methyltransferases"/>
    <property type="match status" value="1"/>
</dbReference>
<keyword evidence="1" id="KW-0489">Methyltransferase</keyword>
<dbReference type="InterPro" id="IPR029063">
    <property type="entry name" value="SAM-dependent_MTases_sf"/>
</dbReference>
<dbReference type="AlphaFoldDB" id="A0A1H8N2L7"/>
<proteinExistence type="predicted"/>
<name>A0A1H8N2L7_9RHOB</name>
<keyword evidence="1" id="KW-0808">Transferase</keyword>
<sequence>MKNILNKVHSSAVMKRRVRVLAQALAEMFDSAGTVLDVGCGDGTVALSIEKLKPALEFSGVDVFLRPTVAIPAIVYDGKRIPYEDEAFDYAMIVDVLHHTDDPAAVLAECMRVTRKGVVIKDHLAEGFAARPILRFMDWVGNRGHNVRLPYNYLDKEEWRRVFKQIGSQEINAKVKLGLYPAPFGYLFDRSLHFVARIDETRRSNAVNAVSKNTGIFDHPE</sequence>
<dbReference type="GO" id="GO:0008168">
    <property type="term" value="F:methyltransferase activity"/>
    <property type="evidence" value="ECO:0007669"/>
    <property type="project" value="UniProtKB-KW"/>
</dbReference>
<dbReference type="Pfam" id="PF13489">
    <property type="entry name" value="Methyltransf_23"/>
    <property type="match status" value="1"/>
</dbReference>
<dbReference type="EMBL" id="FOCO01000069">
    <property type="protein sequence ID" value="SEO23857.1"/>
    <property type="molecule type" value="Genomic_DNA"/>
</dbReference>
<keyword evidence="2" id="KW-1185">Reference proteome</keyword>
<evidence type="ECO:0000313" key="1">
    <source>
        <dbReference type="EMBL" id="SEO23857.1"/>
    </source>
</evidence>
<dbReference type="PANTHER" id="PTHR43591">
    <property type="entry name" value="METHYLTRANSFERASE"/>
    <property type="match status" value="1"/>
</dbReference>
<dbReference type="STRING" id="1077947.SAMN05216227_10693"/>
<gene>
    <name evidence="1" type="ORF">SAMN05216227_10693</name>
</gene>
<protein>
    <submittedName>
        <fullName evidence="1">Methyltransferase domain-containing protein</fullName>
    </submittedName>
</protein>